<proteinExistence type="predicted"/>
<dbReference type="PANTHER" id="PTHR14939">
    <property type="entry name" value="F-BOX ONLY PROTEIN 22"/>
    <property type="match status" value="1"/>
</dbReference>
<evidence type="ECO:0000313" key="2">
    <source>
        <dbReference type="Proteomes" id="UP001472677"/>
    </source>
</evidence>
<gene>
    <name evidence="1" type="ORF">V6N12_012961</name>
</gene>
<evidence type="ECO:0000313" key="1">
    <source>
        <dbReference type="EMBL" id="KAK8560158.1"/>
    </source>
</evidence>
<dbReference type="Proteomes" id="UP001472677">
    <property type="component" value="Unassembled WGS sequence"/>
</dbReference>
<sequence length="283" mass="31189">MIVFGDQRVDLNPILAEIDCVMPEETVIVGDACSRLICKSGHNSQAYNSDLYFFDAVALIFAKDKNKPHGIGETQFRSTLSTGVMPFGPELRAITMKDEAAGLYIGVIQKRPSCIEQEKMELRTYLVFYEVIVANAEYLVVKGVGIQPGDTFLFYNLDSATASATCHSAYEKFQVLNPASSSRNLYSRDSAGGGGNGGVFGGLIFSSSYREESYFDSYPIYRNFPGTPLTGIVCGRDIGRDSETSSVWQEDKEESPGRCSLHVCTTVYLVFLYIPPSPDLYIN</sequence>
<dbReference type="PANTHER" id="PTHR14939:SF8">
    <property type="entry name" value="FIST C-DOMAIN DOMAIN-CONTAINING PROTEIN"/>
    <property type="match status" value="1"/>
</dbReference>
<accession>A0ABR2EI95</accession>
<protein>
    <submittedName>
        <fullName evidence="1">Uncharacterized protein</fullName>
    </submittedName>
</protein>
<name>A0ABR2EI95_9ROSI</name>
<keyword evidence="2" id="KW-1185">Reference proteome</keyword>
<reference evidence="1 2" key="1">
    <citation type="journal article" date="2024" name="G3 (Bethesda)">
        <title>Genome assembly of Hibiscus sabdariffa L. provides insights into metabolisms of medicinal natural products.</title>
        <authorList>
            <person name="Kim T."/>
        </authorList>
    </citation>
    <scope>NUCLEOTIDE SEQUENCE [LARGE SCALE GENOMIC DNA]</scope>
    <source>
        <strain evidence="1">TK-2024</strain>
        <tissue evidence="1">Old leaves</tissue>
    </source>
</reference>
<organism evidence="1 2">
    <name type="scientific">Hibiscus sabdariffa</name>
    <name type="common">roselle</name>
    <dbReference type="NCBI Taxonomy" id="183260"/>
    <lineage>
        <taxon>Eukaryota</taxon>
        <taxon>Viridiplantae</taxon>
        <taxon>Streptophyta</taxon>
        <taxon>Embryophyta</taxon>
        <taxon>Tracheophyta</taxon>
        <taxon>Spermatophyta</taxon>
        <taxon>Magnoliopsida</taxon>
        <taxon>eudicotyledons</taxon>
        <taxon>Gunneridae</taxon>
        <taxon>Pentapetalae</taxon>
        <taxon>rosids</taxon>
        <taxon>malvids</taxon>
        <taxon>Malvales</taxon>
        <taxon>Malvaceae</taxon>
        <taxon>Malvoideae</taxon>
        <taxon>Hibiscus</taxon>
    </lineage>
</organism>
<dbReference type="EMBL" id="JBBPBM010000014">
    <property type="protein sequence ID" value="KAK8560158.1"/>
    <property type="molecule type" value="Genomic_DNA"/>
</dbReference>
<comment type="caution">
    <text evidence="1">The sequence shown here is derived from an EMBL/GenBank/DDBJ whole genome shotgun (WGS) entry which is preliminary data.</text>
</comment>